<dbReference type="CDD" id="cd07436">
    <property type="entry name" value="PHP_PolX"/>
    <property type="match status" value="1"/>
</dbReference>
<dbReference type="Pfam" id="PF14791">
    <property type="entry name" value="DNA_pol_B_thumb"/>
    <property type="match status" value="1"/>
</dbReference>
<gene>
    <name evidence="25" type="ORF">GCM10007425_23520</name>
</gene>
<evidence type="ECO:0000256" key="2">
    <source>
        <dbReference type="ARBA" id="ARBA00004496"/>
    </source>
</evidence>
<dbReference type="Proteomes" id="UP000616608">
    <property type="component" value="Unassembled WGS sequence"/>
</dbReference>
<evidence type="ECO:0000256" key="6">
    <source>
        <dbReference type="ARBA" id="ARBA00022481"/>
    </source>
</evidence>
<comment type="caution">
    <text evidence="25">The sequence shown here is derived from an EMBL/GenBank/DDBJ whole genome shotgun (WGS) entry which is preliminary data.</text>
</comment>
<dbReference type="InterPro" id="IPR022311">
    <property type="entry name" value="PolX-like"/>
</dbReference>
<dbReference type="RefSeq" id="WP_188615250.1">
    <property type="nucleotide sequence ID" value="NZ_BMJT01000007.1"/>
</dbReference>
<dbReference type="SMART" id="SM00278">
    <property type="entry name" value="HhH1"/>
    <property type="match status" value="3"/>
</dbReference>
<dbReference type="PRINTS" id="PR00870">
    <property type="entry name" value="DNAPOLXBETA"/>
</dbReference>
<dbReference type="Pfam" id="PF14716">
    <property type="entry name" value="HHH_8"/>
    <property type="match status" value="1"/>
</dbReference>
<dbReference type="GO" id="GO:0006281">
    <property type="term" value="P:DNA repair"/>
    <property type="evidence" value="ECO:0007669"/>
    <property type="project" value="UniProtKB-KW"/>
</dbReference>
<proteinExistence type="predicted"/>
<feature type="domain" description="Helix-hairpin-helix DNA-binding motif class 1" evidence="22">
    <location>
        <begin position="48"/>
        <end position="67"/>
    </location>
</feature>
<dbReference type="CDD" id="cd00141">
    <property type="entry name" value="NT_POLXc"/>
    <property type="match status" value="1"/>
</dbReference>
<dbReference type="SMART" id="SM00483">
    <property type="entry name" value="POLXc"/>
    <property type="match status" value="1"/>
</dbReference>
<dbReference type="InterPro" id="IPR027421">
    <property type="entry name" value="DNA_pol_lamdba_lyase_dom_sf"/>
</dbReference>
<dbReference type="InterPro" id="IPR002008">
    <property type="entry name" value="DNA_pol_X_beta-like"/>
</dbReference>
<comment type="catalytic activity">
    <reaction evidence="18">
        <text>2'-deoxyribonucleotide-(2'-deoxyribose 5'-phosphate)-2'-deoxyribonucleotide-DNA = a 3'-end 2'-deoxyribonucleotide-(2,3-dehydro-2,3-deoxyribose 5'-phosphate)-DNA + a 5'-end 5'-phospho-2'-deoxyribonucleoside-DNA + H(+)</text>
        <dbReference type="Rhea" id="RHEA:66592"/>
        <dbReference type="Rhea" id="RHEA-COMP:13180"/>
        <dbReference type="Rhea" id="RHEA-COMP:16897"/>
        <dbReference type="Rhea" id="RHEA-COMP:17067"/>
        <dbReference type="ChEBI" id="CHEBI:15378"/>
        <dbReference type="ChEBI" id="CHEBI:136412"/>
        <dbReference type="ChEBI" id="CHEBI:157695"/>
        <dbReference type="ChEBI" id="CHEBI:167181"/>
        <dbReference type="EC" id="4.2.99.18"/>
    </reaction>
</comment>
<dbReference type="Gene3D" id="1.10.150.20">
    <property type="entry name" value="5' to 3' exonuclease, C-terminal subdomain"/>
    <property type="match status" value="1"/>
</dbReference>
<dbReference type="PIRSF" id="PIRSF005047">
    <property type="entry name" value="UCP005047_YshC"/>
    <property type="match status" value="1"/>
</dbReference>
<sequence length="567" mass="64057">MNKKQVIRKLEEIAIYMEIKGENPFKISAYRKAAAALENDARAMDEMEDLTKIKGIGKGTAEVISEFLVTGDSVVLQALQQEIPATLMSLLKIPGLGGKKIAKLYDELGIESIADLKVACEAQEVQKLAGFGAKTEEKLLSGIAQLELRAERHAIWEIEPIVKKINEWLSTSEDVQQYAVAGSYRRVNETSKDVDFIVATSAPQALKERLLATLDIHEVVAAGDTKVSVVLTDNYMPVDFRFVALQEYATALHHFTGSKEHNVRMRQIAKARGEKISEYGVELVDGTMKTFTSEAAFFHHFDLPNIPPALRVGHEEFERTNFEQLIQHKHIVSDLHMHTTWSDGANSIAQMGDALQQRGYTHAVITDHSQFLRVANGLTPERLDEQRMEIEKYNQAQQNFRLFAGTEMDILPDGTLDFSDDVLQRLDFVIASIHSSFNQSQQEIMARLHNALSNPYVHMIAHPTGRIIEKREGYQVDMPQLVAWAKEYGKILELNANPYRLDLCEAHLRLAMEADVPVAINTDAHAIEQLDYMPLGVQYAQKAWVKTDLVVNTWTREQFETFINRQK</sequence>
<reference evidence="25" key="1">
    <citation type="journal article" date="2014" name="Int. J. Syst. Evol. Microbiol.">
        <title>Complete genome sequence of Corynebacterium casei LMG S-19264T (=DSM 44701T), isolated from a smear-ripened cheese.</title>
        <authorList>
            <consortium name="US DOE Joint Genome Institute (JGI-PGF)"/>
            <person name="Walter F."/>
            <person name="Albersmeier A."/>
            <person name="Kalinowski J."/>
            <person name="Ruckert C."/>
        </authorList>
    </citation>
    <scope>NUCLEOTIDE SEQUENCE</scope>
    <source>
        <strain evidence="25">CGMCC 1.15760</strain>
    </source>
</reference>
<dbReference type="InterPro" id="IPR010996">
    <property type="entry name" value="HHH_MUS81"/>
</dbReference>
<dbReference type="InterPro" id="IPR016195">
    <property type="entry name" value="Pol/histidinol_Pase-like"/>
</dbReference>
<evidence type="ECO:0000256" key="19">
    <source>
        <dbReference type="ARBA" id="ARBA00044678"/>
    </source>
</evidence>
<dbReference type="GO" id="GO:0042578">
    <property type="term" value="F:phosphoric ester hydrolase activity"/>
    <property type="evidence" value="ECO:0007669"/>
    <property type="project" value="TreeGrafter"/>
</dbReference>
<dbReference type="InterPro" id="IPR004013">
    <property type="entry name" value="PHP_dom"/>
</dbReference>
<feature type="domain" description="Helix-hairpin-helix DNA-binding motif class 1" evidence="22">
    <location>
        <begin position="123"/>
        <end position="142"/>
    </location>
</feature>
<dbReference type="EC" id="4.2.99.18" evidence="4"/>
<keyword evidence="25" id="KW-0269">Exonuclease</keyword>
<feature type="domain" description="Polymerase/histidinol phosphatase N-terminal" evidence="23">
    <location>
        <begin position="333"/>
        <end position="412"/>
    </location>
</feature>
<keyword evidence="13" id="KW-0239">DNA-directed DNA polymerase</keyword>
<dbReference type="NCBIfam" id="NF006375">
    <property type="entry name" value="PRK08609.1"/>
    <property type="match status" value="1"/>
</dbReference>
<dbReference type="Gene3D" id="3.30.460.10">
    <property type="entry name" value="Beta Polymerase, domain 2"/>
    <property type="match status" value="1"/>
</dbReference>
<dbReference type="GO" id="GO:0005829">
    <property type="term" value="C:cytosol"/>
    <property type="evidence" value="ECO:0007669"/>
    <property type="project" value="TreeGrafter"/>
</dbReference>
<keyword evidence="15" id="KW-0234">DNA repair</keyword>
<dbReference type="GO" id="GO:0003677">
    <property type="term" value="F:DNA binding"/>
    <property type="evidence" value="ECO:0007669"/>
    <property type="project" value="InterPro"/>
</dbReference>
<keyword evidence="14" id="KW-0915">Sodium</keyword>
<comment type="cofactor">
    <cofactor evidence="1">
        <name>Mg(2+)</name>
        <dbReference type="ChEBI" id="CHEBI:18420"/>
    </cofactor>
</comment>
<evidence type="ECO:0000313" key="25">
    <source>
        <dbReference type="EMBL" id="GGG28148.1"/>
    </source>
</evidence>
<evidence type="ECO:0000256" key="9">
    <source>
        <dbReference type="ARBA" id="ARBA00022695"/>
    </source>
</evidence>
<name>A0A917LIU7_9BACI</name>
<evidence type="ECO:0000256" key="11">
    <source>
        <dbReference type="ARBA" id="ARBA00022763"/>
    </source>
</evidence>
<keyword evidence="25" id="KW-0378">Hydrolase</keyword>
<dbReference type="Gene3D" id="3.30.210.10">
    <property type="entry name" value="DNA polymerase, thumb domain"/>
    <property type="match status" value="1"/>
</dbReference>
<dbReference type="GO" id="GO:0003887">
    <property type="term" value="F:DNA-directed DNA polymerase activity"/>
    <property type="evidence" value="ECO:0007669"/>
    <property type="project" value="UniProtKB-KW"/>
</dbReference>
<evidence type="ECO:0000256" key="7">
    <source>
        <dbReference type="ARBA" id="ARBA00022634"/>
    </source>
</evidence>
<keyword evidence="8" id="KW-0808">Transferase</keyword>
<evidence type="ECO:0000259" key="23">
    <source>
        <dbReference type="SMART" id="SM00481"/>
    </source>
</evidence>
<evidence type="ECO:0000259" key="22">
    <source>
        <dbReference type="SMART" id="SM00278"/>
    </source>
</evidence>
<comment type="subcellular location">
    <subcellularLocation>
        <location evidence="2">Cytoplasm</location>
    </subcellularLocation>
</comment>
<dbReference type="GO" id="GO:0140078">
    <property type="term" value="F:class I DNA-(apurinic or apyrimidinic site) endonuclease activity"/>
    <property type="evidence" value="ECO:0007669"/>
    <property type="project" value="UniProtKB-EC"/>
</dbReference>
<dbReference type="SMART" id="SM00481">
    <property type="entry name" value="POLIIIAc"/>
    <property type="match status" value="1"/>
</dbReference>
<dbReference type="SUPFAM" id="SSF81301">
    <property type="entry name" value="Nucleotidyltransferase"/>
    <property type="match status" value="1"/>
</dbReference>
<dbReference type="Pfam" id="PF14520">
    <property type="entry name" value="HHH_5"/>
    <property type="match status" value="1"/>
</dbReference>
<keyword evidence="6" id="KW-0488">Methylation</keyword>
<feature type="domain" description="DNA-directed DNA polymerase X" evidence="24">
    <location>
        <begin position="1"/>
        <end position="312"/>
    </location>
</feature>
<dbReference type="InterPro" id="IPR002054">
    <property type="entry name" value="DNA-dir_DNA_pol_X"/>
</dbReference>
<evidence type="ECO:0000256" key="3">
    <source>
        <dbReference type="ARBA" id="ARBA00012417"/>
    </source>
</evidence>
<evidence type="ECO:0000256" key="20">
    <source>
        <dbReference type="ARBA" id="ARBA00045548"/>
    </source>
</evidence>
<evidence type="ECO:0000256" key="21">
    <source>
        <dbReference type="ARBA" id="ARBA00049244"/>
    </source>
</evidence>
<dbReference type="InterPro" id="IPR029398">
    <property type="entry name" value="PolB_thumb"/>
</dbReference>
<evidence type="ECO:0000256" key="10">
    <source>
        <dbReference type="ARBA" id="ARBA00022705"/>
    </source>
</evidence>
<comment type="catalytic activity">
    <reaction evidence="19">
        <text>a 5'-end 2'-deoxyribose-2'-deoxyribonucleotide-DNA = (2E,4S)-4-hydroxypenten-2-al-5-phosphate + a 5'-end 5'-phospho-2'-deoxyribonucleoside-DNA + H(+)</text>
        <dbReference type="Rhea" id="RHEA:76255"/>
        <dbReference type="Rhea" id="RHEA-COMP:13180"/>
        <dbReference type="Rhea" id="RHEA-COMP:18657"/>
        <dbReference type="ChEBI" id="CHEBI:15378"/>
        <dbReference type="ChEBI" id="CHEBI:136412"/>
        <dbReference type="ChEBI" id="CHEBI:195194"/>
        <dbReference type="ChEBI" id="CHEBI:195195"/>
    </reaction>
</comment>
<evidence type="ECO:0000313" key="26">
    <source>
        <dbReference type="Proteomes" id="UP000616608"/>
    </source>
</evidence>
<keyword evidence="26" id="KW-1185">Reference proteome</keyword>
<dbReference type="SUPFAM" id="SSF47802">
    <property type="entry name" value="DNA polymerase beta, N-terminal domain-like"/>
    <property type="match status" value="1"/>
</dbReference>
<evidence type="ECO:0000256" key="15">
    <source>
        <dbReference type="ARBA" id="ARBA00023204"/>
    </source>
</evidence>
<dbReference type="InterPro" id="IPR003141">
    <property type="entry name" value="Pol/His_phosphatase_N"/>
</dbReference>
<dbReference type="Pfam" id="PF02811">
    <property type="entry name" value="PHP"/>
    <property type="match status" value="1"/>
</dbReference>
<dbReference type="InterPro" id="IPR043519">
    <property type="entry name" value="NT_sf"/>
</dbReference>
<dbReference type="Gene3D" id="1.10.150.110">
    <property type="entry name" value="DNA polymerase beta, N-terminal domain-like"/>
    <property type="match status" value="1"/>
</dbReference>
<comment type="function">
    <text evidence="20">Repair polymerase that plays a key role in base-excision repair. During this process, the damaged base is excised by specific DNA glycosylases, the DNA backbone is nicked at the abasic site by an apurinic/apyrimidic (AP) endonuclease, and POLB removes 5'-deoxyribose-phosphate from the preincised AP site acting as a 5'-deoxyribose-phosphate lyase (5'-dRP lyase); through its DNA polymerase activity, it adds one nucleotide to the 3' end of the arising single-nucleotide gap. Conducts 'gap-filling' DNA synthesis in a stepwise distributive fashion rather than in a processive fashion as for other DNA polymerases. It is also able to cleave sugar-phosphate bonds 3' to an intact AP site, acting as an AP lyase.</text>
</comment>
<feature type="domain" description="Helix-hairpin-helix DNA-binding motif class 1" evidence="22">
    <location>
        <begin position="88"/>
        <end position="107"/>
    </location>
</feature>
<evidence type="ECO:0000256" key="17">
    <source>
        <dbReference type="ARBA" id="ARBA00035726"/>
    </source>
</evidence>
<dbReference type="GO" id="GO:0004527">
    <property type="term" value="F:exonuclease activity"/>
    <property type="evidence" value="ECO:0007669"/>
    <property type="project" value="UniProtKB-KW"/>
</dbReference>
<keyword evidence="25" id="KW-0540">Nuclease</keyword>
<dbReference type="EMBL" id="BMJT01000007">
    <property type="protein sequence ID" value="GGG28148.1"/>
    <property type="molecule type" value="Genomic_DNA"/>
</dbReference>
<dbReference type="InterPro" id="IPR047967">
    <property type="entry name" value="PolX_PHP"/>
</dbReference>
<dbReference type="SUPFAM" id="SSF89550">
    <property type="entry name" value="PHP domain-like"/>
    <property type="match status" value="1"/>
</dbReference>
<comment type="catalytic activity">
    <reaction evidence="21">
        <text>DNA(n) + a 2'-deoxyribonucleoside 5'-triphosphate = DNA(n+1) + diphosphate</text>
        <dbReference type="Rhea" id="RHEA:22508"/>
        <dbReference type="Rhea" id="RHEA-COMP:17339"/>
        <dbReference type="Rhea" id="RHEA-COMP:17340"/>
        <dbReference type="ChEBI" id="CHEBI:33019"/>
        <dbReference type="ChEBI" id="CHEBI:61560"/>
        <dbReference type="ChEBI" id="CHEBI:173112"/>
        <dbReference type="EC" id="2.7.7.7"/>
    </reaction>
</comment>
<dbReference type="InterPro" id="IPR003583">
    <property type="entry name" value="Hlx-hairpin-Hlx_DNA-bd_motif"/>
</dbReference>
<evidence type="ECO:0000256" key="18">
    <source>
        <dbReference type="ARBA" id="ARBA00044632"/>
    </source>
</evidence>
<evidence type="ECO:0000256" key="14">
    <source>
        <dbReference type="ARBA" id="ARBA00023053"/>
    </source>
</evidence>
<dbReference type="PANTHER" id="PTHR36928:SF1">
    <property type="entry name" value="PHOSPHATASE YCDX-RELATED"/>
    <property type="match status" value="1"/>
</dbReference>
<keyword evidence="12" id="KW-0832">Ubl conjugation</keyword>
<reference evidence="25" key="2">
    <citation type="submission" date="2020-09" db="EMBL/GenBank/DDBJ databases">
        <authorList>
            <person name="Sun Q."/>
            <person name="Zhou Y."/>
        </authorList>
    </citation>
    <scope>NUCLEOTIDE SEQUENCE</scope>
    <source>
        <strain evidence="25">CGMCC 1.15760</strain>
    </source>
</reference>
<evidence type="ECO:0000256" key="8">
    <source>
        <dbReference type="ARBA" id="ARBA00022679"/>
    </source>
</evidence>
<protein>
    <recommendedName>
        <fullName evidence="5">DNA polymerase beta</fullName>
        <ecNumber evidence="3">2.7.7.7</ecNumber>
        <ecNumber evidence="4">4.2.99.18</ecNumber>
    </recommendedName>
    <alternativeName>
        <fullName evidence="16">5'-deoxyribose-phosphate lyase</fullName>
    </alternativeName>
    <alternativeName>
        <fullName evidence="17">AP lyase</fullName>
    </alternativeName>
</protein>
<dbReference type="PANTHER" id="PTHR36928">
    <property type="entry name" value="PHOSPHATASE YCDX-RELATED"/>
    <property type="match status" value="1"/>
</dbReference>
<keyword evidence="11" id="KW-0227">DNA damage</keyword>
<evidence type="ECO:0000256" key="12">
    <source>
        <dbReference type="ARBA" id="ARBA00022843"/>
    </source>
</evidence>
<evidence type="ECO:0000256" key="16">
    <source>
        <dbReference type="ARBA" id="ARBA00035717"/>
    </source>
</evidence>
<dbReference type="EC" id="2.7.7.7" evidence="3"/>
<organism evidence="25 26">
    <name type="scientific">Lysinibacillus alkalisoli</name>
    <dbReference type="NCBI Taxonomy" id="1911548"/>
    <lineage>
        <taxon>Bacteria</taxon>
        <taxon>Bacillati</taxon>
        <taxon>Bacillota</taxon>
        <taxon>Bacilli</taxon>
        <taxon>Bacillales</taxon>
        <taxon>Bacillaceae</taxon>
        <taxon>Lysinibacillus</taxon>
    </lineage>
</organism>
<evidence type="ECO:0000256" key="1">
    <source>
        <dbReference type="ARBA" id="ARBA00001946"/>
    </source>
</evidence>
<keyword evidence="7" id="KW-0237">DNA synthesis</keyword>
<evidence type="ECO:0000256" key="4">
    <source>
        <dbReference type="ARBA" id="ARBA00012720"/>
    </source>
</evidence>
<evidence type="ECO:0000259" key="24">
    <source>
        <dbReference type="SMART" id="SM00483"/>
    </source>
</evidence>
<keyword evidence="9" id="KW-0548">Nucleotidyltransferase</keyword>
<dbReference type="InterPro" id="IPR050243">
    <property type="entry name" value="PHP_phosphatase"/>
</dbReference>
<dbReference type="Gene3D" id="3.20.20.140">
    <property type="entry name" value="Metal-dependent hydrolases"/>
    <property type="match status" value="1"/>
</dbReference>
<dbReference type="GO" id="GO:0008270">
    <property type="term" value="F:zinc ion binding"/>
    <property type="evidence" value="ECO:0007669"/>
    <property type="project" value="TreeGrafter"/>
</dbReference>
<evidence type="ECO:0000256" key="13">
    <source>
        <dbReference type="ARBA" id="ARBA00022932"/>
    </source>
</evidence>
<evidence type="ECO:0000256" key="5">
    <source>
        <dbReference type="ARBA" id="ARBA00020020"/>
    </source>
</evidence>
<keyword evidence="10" id="KW-0235">DNA replication</keyword>
<dbReference type="InterPro" id="IPR037160">
    <property type="entry name" value="DNA_Pol_thumb_sf"/>
</dbReference>
<dbReference type="AlphaFoldDB" id="A0A917LIU7"/>
<accession>A0A917LIU7</accession>